<evidence type="ECO:0000313" key="2">
    <source>
        <dbReference type="EMBL" id="EFX92368.1"/>
    </source>
</evidence>
<keyword evidence="1" id="KW-0175">Coiled coil</keyword>
<accession>E8KFG1</accession>
<dbReference type="Gene3D" id="1.10.287.470">
    <property type="entry name" value="Helix hairpin bin"/>
    <property type="match status" value="1"/>
</dbReference>
<evidence type="ECO:0000313" key="3">
    <source>
        <dbReference type="Proteomes" id="UP000005467"/>
    </source>
</evidence>
<dbReference type="Proteomes" id="UP000005467">
    <property type="component" value="Unassembled WGS sequence"/>
</dbReference>
<comment type="caution">
    <text evidence="2">The sequence shown here is derived from an EMBL/GenBank/DDBJ whole genome shotgun (WGS) entry which is preliminary data.</text>
</comment>
<reference evidence="2 3" key="1">
    <citation type="submission" date="2011-01" db="EMBL/GenBank/DDBJ databases">
        <authorList>
            <person name="Muzny D."/>
            <person name="Qin X."/>
            <person name="Deng J."/>
            <person name="Jiang H."/>
            <person name="Liu Y."/>
            <person name="Qu J."/>
            <person name="Song X.-Z."/>
            <person name="Zhang L."/>
            <person name="Thornton R."/>
            <person name="Coyle M."/>
            <person name="Francisco L."/>
            <person name="Jackson L."/>
            <person name="Javaid M."/>
            <person name="Korchina V."/>
            <person name="Kovar C."/>
            <person name="Mata R."/>
            <person name="Mathew T."/>
            <person name="Ngo R."/>
            <person name="Nguyen L."/>
            <person name="Nguyen N."/>
            <person name="Okwuonu G."/>
            <person name="Ongeri F."/>
            <person name="Pham C."/>
            <person name="Simmons D."/>
            <person name="Wilczek-Boney K."/>
            <person name="Hale W."/>
            <person name="Jakkamsetti A."/>
            <person name="Pham P."/>
            <person name="Ruth R."/>
            <person name="San Lucas F."/>
            <person name="Warren J."/>
            <person name="Zhang J."/>
            <person name="Zhao Z."/>
            <person name="Zhou C."/>
            <person name="Zhu D."/>
            <person name="Lee S."/>
            <person name="Bess C."/>
            <person name="Blankenburg K."/>
            <person name="Forbes L."/>
            <person name="Fu Q."/>
            <person name="Gubbala S."/>
            <person name="Hirani K."/>
            <person name="Jayaseelan J.C."/>
            <person name="Lara F."/>
            <person name="Munidasa M."/>
            <person name="Palculict T."/>
            <person name="Patil S."/>
            <person name="Pu L.-L."/>
            <person name="Saada N."/>
            <person name="Tang L."/>
            <person name="Weissenberger G."/>
            <person name="Zhu Y."/>
            <person name="Hemphill L."/>
            <person name="Shang Y."/>
            <person name="Youmans B."/>
            <person name="Ayvaz T."/>
            <person name="Ross M."/>
            <person name="Santibanez J."/>
            <person name="Aqrawi P."/>
            <person name="Gross S."/>
            <person name="Joshi V."/>
            <person name="Fowler G."/>
            <person name="Nazareth L."/>
            <person name="Reid J."/>
            <person name="Worley K."/>
            <person name="Petrosino J."/>
            <person name="Highlander S."/>
            <person name="Gibbs R."/>
        </authorList>
    </citation>
    <scope>NUCLEOTIDE SEQUENCE [LARGE SCALE GENOMIC DNA]</scope>
    <source>
        <strain evidence="2 3">ATCC 25976</strain>
    </source>
</reference>
<proteinExistence type="predicted"/>
<dbReference type="PROSITE" id="PS51257">
    <property type="entry name" value="PROKAR_LIPOPROTEIN"/>
    <property type="match status" value="1"/>
</dbReference>
<feature type="coiled-coil region" evidence="1">
    <location>
        <begin position="92"/>
        <end position="126"/>
    </location>
</feature>
<dbReference type="AlphaFoldDB" id="E8KFG1"/>
<dbReference type="RefSeq" id="WP_005622019.1">
    <property type="nucleotide sequence ID" value="NZ_GL831080.1"/>
</dbReference>
<dbReference type="PANTHER" id="PTHR30469">
    <property type="entry name" value="MULTIDRUG RESISTANCE PROTEIN MDTA"/>
    <property type="match status" value="1"/>
</dbReference>
<dbReference type="EMBL" id="AEVG01000040">
    <property type="protein sequence ID" value="EFX92368.1"/>
    <property type="molecule type" value="Genomic_DNA"/>
</dbReference>
<dbReference type="GO" id="GO:1990281">
    <property type="term" value="C:efflux pump complex"/>
    <property type="evidence" value="ECO:0007669"/>
    <property type="project" value="TreeGrafter"/>
</dbReference>
<evidence type="ECO:0000256" key="1">
    <source>
        <dbReference type="SAM" id="Coils"/>
    </source>
</evidence>
<dbReference type="GO" id="GO:0015562">
    <property type="term" value="F:efflux transmembrane transporter activity"/>
    <property type="evidence" value="ECO:0007669"/>
    <property type="project" value="TreeGrafter"/>
</dbReference>
<sequence>MKKILVLAIFSCFLTACDQQEEAEVAQPSLMKINVVQPRMMEFSPTLKLTGSWGAKEDIAINPALQGVQILSVNAEVGSMVKKGQVLAILENNNVQSQLEQNNALLARAKANLASQQASLTEAQSILKRYQILVQ</sequence>
<dbReference type="HOGENOM" id="CLU_1881341_0_0_6"/>
<gene>
    <name evidence="2" type="ORF">HMPREF0027_0578</name>
</gene>
<name>E8KFG1_9PAST</name>
<protein>
    <submittedName>
        <fullName evidence="2">Uncharacterized protein</fullName>
    </submittedName>
</protein>
<keyword evidence="3" id="KW-1185">Reference proteome</keyword>
<dbReference type="SUPFAM" id="SSF111369">
    <property type="entry name" value="HlyD-like secretion proteins"/>
    <property type="match status" value="1"/>
</dbReference>
<organism evidence="2 3">
    <name type="scientific">Actinobacillus ureae ATCC 25976</name>
    <dbReference type="NCBI Taxonomy" id="887324"/>
    <lineage>
        <taxon>Bacteria</taxon>
        <taxon>Pseudomonadati</taxon>
        <taxon>Pseudomonadota</taxon>
        <taxon>Gammaproteobacteria</taxon>
        <taxon>Pasteurellales</taxon>
        <taxon>Pasteurellaceae</taxon>
        <taxon>Actinobacillus</taxon>
    </lineage>
</organism>
<dbReference type="Gene3D" id="2.40.50.100">
    <property type="match status" value="1"/>
</dbReference>